<name>A0A183EA54_9BILA</name>
<keyword evidence="2" id="KW-1185">Reference proteome</keyword>
<evidence type="ECO:0000313" key="2">
    <source>
        <dbReference type="Proteomes" id="UP000271098"/>
    </source>
</evidence>
<dbReference type="AlphaFoldDB" id="A0A183EA54"/>
<accession>A0A183EA54</accession>
<sequence>MIKWHRRRAITNTKSIDEKEVATVHLTFYPKAMSNTYRGKLMLFFLRRLQIPSAWLKRVPACKENGCDGSYCSREEHCHRVQVIVVTRSST</sequence>
<reference evidence="1 2" key="2">
    <citation type="submission" date="2018-11" db="EMBL/GenBank/DDBJ databases">
        <authorList>
            <consortium name="Pathogen Informatics"/>
        </authorList>
    </citation>
    <scope>NUCLEOTIDE SEQUENCE [LARGE SCALE GENOMIC DNA]</scope>
</reference>
<dbReference type="WBParaSite" id="GPUH_0001787001-mRNA-1">
    <property type="protein sequence ID" value="GPUH_0001787001-mRNA-1"/>
    <property type="gene ID" value="GPUH_0001787001"/>
</dbReference>
<proteinExistence type="predicted"/>
<evidence type="ECO:0000313" key="1">
    <source>
        <dbReference type="EMBL" id="VDN30557.1"/>
    </source>
</evidence>
<protein>
    <submittedName>
        <fullName evidence="3">NTR domain-containing protein</fullName>
    </submittedName>
</protein>
<evidence type="ECO:0000313" key="3">
    <source>
        <dbReference type="WBParaSite" id="GPUH_0001787001-mRNA-1"/>
    </source>
</evidence>
<organism evidence="3">
    <name type="scientific">Gongylonema pulchrum</name>
    <dbReference type="NCBI Taxonomy" id="637853"/>
    <lineage>
        <taxon>Eukaryota</taxon>
        <taxon>Metazoa</taxon>
        <taxon>Ecdysozoa</taxon>
        <taxon>Nematoda</taxon>
        <taxon>Chromadorea</taxon>
        <taxon>Rhabditida</taxon>
        <taxon>Spirurina</taxon>
        <taxon>Spiruromorpha</taxon>
        <taxon>Spiruroidea</taxon>
        <taxon>Gongylonematidae</taxon>
        <taxon>Gongylonema</taxon>
    </lineage>
</organism>
<dbReference type="Proteomes" id="UP000271098">
    <property type="component" value="Unassembled WGS sequence"/>
</dbReference>
<gene>
    <name evidence="1" type="ORF">GPUH_LOCUS17845</name>
</gene>
<dbReference type="EMBL" id="UYRT01085774">
    <property type="protein sequence ID" value="VDN30557.1"/>
    <property type="molecule type" value="Genomic_DNA"/>
</dbReference>
<reference evidence="3" key="1">
    <citation type="submission" date="2016-06" db="UniProtKB">
        <authorList>
            <consortium name="WormBaseParasite"/>
        </authorList>
    </citation>
    <scope>IDENTIFICATION</scope>
</reference>